<accession>A0A1V4K034</accession>
<evidence type="ECO:0000313" key="1">
    <source>
        <dbReference type="EMBL" id="OPJ77818.1"/>
    </source>
</evidence>
<proteinExistence type="predicted"/>
<reference evidence="1 2" key="1">
    <citation type="submission" date="2016-02" db="EMBL/GenBank/DDBJ databases">
        <title>Band-tailed pigeon sequencing and assembly.</title>
        <authorList>
            <person name="Soares A.E."/>
            <person name="Novak B.J."/>
            <person name="Rice E.S."/>
            <person name="O'Connell B."/>
            <person name="Chang D."/>
            <person name="Weber S."/>
            <person name="Shapiro B."/>
        </authorList>
    </citation>
    <scope>NUCLEOTIDE SEQUENCE [LARGE SCALE GENOMIC DNA]</scope>
    <source>
        <strain evidence="1">BTP2013</strain>
        <tissue evidence="1">Blood</tissue>
    </source>
</reference>
<name>A0A1V4K034_PATFA</name>
<dbReference type="EMBL" id="LSYS01005240">
    <property type="protein sequence ID" value="OPJ77818.1"/>
    <property type="molecule type" value="Genomic_DNA"/>
</dbReference>
<dbReference type="Proteomes" id="UP000190648">
    <property type="component" value="Unassembled WGS sequence"/>
</dbReference>
<sequence length="81" mass="9035">MERAVVGLEMASYSPTGARTDGPRVWNGVLSHGQGGRNPGDEQITHVSNQLGCEKSQTETLLRKREQAQDIRNSKIQRFRV</sequence>
<protein>
    <submittedName>
        <fullName evidence="1">Uncharacterized protein</fullName>
    </submittedName>
</protein>
<keyword evidence="2" id="KW-1185">Reference proteome</keyword>
<comment type="caution">
    <text evidence="1">The sequence shown here is derived from an EMBL/GenBank/DDBJ whole genome shotgun (WGS) entry which is preliminary data.</text>
</comment>
<evidence type="ECO:0000313" key="2">
    <source>
        <dbReference type="Proteomes" id="UP000190648"/>
    </source>
</evidence>
<dbReference type="AlphaFoldDB" id="A0A1V4K034"/>
<organism evidence="1 2">
    <name type="scientific">Patagioenas fasciata monilis</name>
    <dbReference type="NCBI Taxonomy" id="372326"/>
    <lineage>
        <taxon>Eukaryota</taxon>
        <taxon>Metazoa</taxon>
        <taxon>Chordata</taxon>
        <taxon>Craniata</taxon>
        <taxon>Vertebrata</taxon>
        <taxon>Euteleostomi</taxon>
        <taxon>Archelosauria</taxon>
        <taxon>Archosauria</taxon>
        <taxon>Dinosauria</taxon>
        <taxon>Saurischia</taxon>
        <taxon>Theropoda</taxon>
        <taxon>Coelurosauria</taxon>
        <taxon>Aves</taxon>
        <taxon>Neognathae</taxon>
        <taxon>Neoaves</taxon>
        <taxon>Columbimorphae</taxon>
        <taxon>Columbiformes</taxon>
        <taxon>Columbidae</taxon>
        <taxon>Patagioenas</taxon>
    </lineage>
</organism>
<gene>
    <name evidence="1" type="ORF">AV530_000111</name>
</gene>